<dbReference type="InterPro" id="IPR014922">
    <property type="entry name" value="YdhG-like"/>
</dbReference>
<evidence type="ECO:0000313" key="2">
    <source>
        <dbReference type="EMBL" id="MBK9716601.1"/>
    </source>
</evidence>
<evidence type="ECO:0000259" key="1">
    <source>
        <dbReference type="Pfam" id="PF08818"/>
    </source>
</evidence>
<dbReference type="EMBL" id="JADKFW010000004">
    <property type="protein sequence ID" value="MBK9716601.1"/>
    <property type="molecule type" value="Genomic_DNA"/>
</dbReference>
<evidence type="ECO:0000313" key="3">
    <source>
        <dbReference type="Proteomes" id="UP000808349"/>
    </source>
</evidence>
<comment type="caution">
    <text evidence="2">The sequence shown here is derived from an EMBL/GenBank/DDBJ whole genome shotgun (WGS) entry which is preliminary data.</text>
</comment>
<dbReference type="SUPFAM" id="SSF159888">
    <property type="entry name" value="YdhG-like"/>
    <property type="match status" value="1"/>
</dbReference>
<reference evidence="2 3" key="1">
    <citation type="submission" date="2020-10" db="EMBL/GenBank/DDBJ databases">
        <title>Connecting structure to function with the recovery of over 1000 high-quality activated sludge metagenome-assembled genomes encoding full-length rRNA genes using long-read sequencing.</title>
        <authorList>
            <person name="Singleton C.M."/>
            <person name="Petriglieri F."/>
            <person name="Kristensen J.M."/>
            <person name="Kirkegaard R.H."/>
            <person name="Michaelsen T.Y."/>
            <person name="Andersen M.H."/>
            <person name="Karst S.M."/>
            <person name="Dueholm M.S."/>
            <person name="Nielsen P.H."/>
            <person name="Albertsen M."/>
        </authorList>
    </citation>
    <scope>NUCLEOTIDE SEQUENCE [LARGE SCALE GENOMIC DNA]</scope>
    <source>
        <strain evidence="2">Ribe_18-Q3-R11-54_BAT3C.373</strain>
    </source>
</reference>
<dbReference type="Pfam" id="PF08818">
    <property type="entry name" value="DUF1801"/>
    <property type="match status" value="1"/>
</dbReference>
<dbReference type="AlphaFoldDB" id="A0A9D7S802"/>
<gene>
    <name evidence="2" type="ORF">IPO85_03615</name>
</gene>
<feature type="domain" description="YdhG-like" evidence="1">
    <location>
        <begin position="19"/>
        <end position="109"/>
    </location>
</feature>
<sequence>MQENLDRFYLCKDEPIKGCLIALRDIILSYDSQIVNSWKYGMPFFCYNDKMICYLWIHRKYGKPYLGIVDGKYFDECYLLSENRSRMKILLIDPNEDLPMVIIKNILKKLLKF</sequence>
<organism evidence="2 3">
    <name type="scientific">Candidatus Defluviibacterium haderslevense</name>
    <dbReference type="NCBI Taxonomy" id="2981993"/>
    <lineage>
        <taxon>Bacteria</taxon>
        <taxon>Pseudomonadati</taxon>
        <taxon>Bacteroidota</taxon>
        <taxon>Saprospiria</taxon>
        <taxon>Saprospirales</taxon>
        <taxon>Saprospiraceae</taxon>
        <taxon>Candidatus Defluviibacterium</taxon>
    </lineage>
</organism>
<dbReference type="Gene3D" id="3.90.1150.200">
    <property type="match status" value="1"/>
</dbReference>
<accession>A0A9D7S802</accession>
<proteinExistence type="predicted"/>
<protein>
    <submittedName>
        <fullName evidence="2">DUF1801 domain-containing protein</fullName>
    </submittedName>
</protein>
<name>A0A9D7S802_9BACT</name>
<dbReference type="Proteomes" id="UP000808349">
    <property type="component" value="Unassembled WGS sequence"/>
</dbReference>